<dbReference type="GO" id="GO:0005789">
    <property type="term" value="C:endoplasmic reticulum membrane"/>
    <property type="evidence" value="ECO:0007669"/>
    <property type="project" value="InterPro"/>
</dbReference>
<keyword evidence="3" id="KW-0812">Transmembrane</keyword>
<dbReference type="PANTHER" id="PTHR13193:SF0">
    <property type="entry name" value="PAT COMPLEX SUBUNIT ASTERIX"/>
    <property type="match status" value="1"/>
</dbReference>
<dbReference type="GO" id="GO:0045048">
    <property type="term" value="P:protein insertion into ER membrane"/>
    <property type="evidence" value="ECO:0007669"/>
    <property type="project" value="InterPro"/>
</dbReference>
<evidence type="ECO:0000256" key="3">
    <source>
        <dbReference type="ARBA" id="ARBA00022692"/>
    </source>
</evidence>
<comment type="similarity">
    <text evidence="2">Belongs to the Asterix family.</text>
</comment>
<comment type="subcellular location">
    <subcellularLocation>
        <location evidence="1">Membrane</location>
    </subcellularLocation>
</comment>
<dbReference type="Proteomes" id="UP000284657">
    <property type="component" value="Unassembled WGS sequence"/>
</dbReference>
<evidence type="ECO:0000256" key="4">
    <source>
        <dbReference type="ARBA" id="ARBA00022989"/>
    </source>
</evidence>
<accession>A0A3F2RZS7</accession>
<dbReference type="EMBL" id="MBDO02000023">
    <property type="protein sequence ID" value="RLN67470.1"/>
    <property type="molecule type" value="Genomic_DNA"/>
</dbReference>
<evidence type="ECO:0000313" key="9">
    <source>
        <dbReference type="Proteomes" id="UP000277300"/>
    </source>
</evidence>
<gene>
    <name evidence="7" type="ORF">BBJ29_000356</name>
    <name evidence="8" type="ORF">BBP00_00001582</name>
</gene>
<evidence type="ECO:0000256" key="6">
    <source>
        <dbReference type="SAM" id="MobiDB-lite"/>
    </source>
</evidence>
<protein>
    <recommendedName>
        <fullName evidence="11">Protein Asterix</fullName>
    </recommendedName>
</protein>
<sequence length="93" mass="10577">MSSKTLLQGDPRRPGDLHPFVREQVDPDDAPGDWYAFFSLVLGFLAFTMKWKEMAWGSLLLCVGSFVNMKAEDMNTTQIAMSFFFSTNIVVFE</sequence>
<keyword evidence="5" id="KW-0472">Membrane</keyword>
<organism evidence="8 9">
    <name type="scientific">Phytophthora kernoviae</name>
    <dbReference type="NCBI Taxonomy" id="325452"/>
    <lineage>
        <taxon>Eukaryota</taxon>
        <taxon>Sar</taxon>
        <taxon>Stramenopiles</taxon>
        <taxon>Oomycota</taxon>
        <taxon>Peronosporomycetes</taxon>
        <taxon>Peronosporales</taxon>
        <taxon>Peronosporaceae</taxon>
        <taxon>Phytophthora</taxon>
    </lineage>
</organism>
<dbReference type="InterPro" id="IPR005351">
    <property type="entry name" value="ASTER"/>
</dbReference>
<dbReference type="EMBL" id="MBAD02000681">
    <property type="protein sequence ID" value="RLN64156.1"/>
    <property type="molecule type" value="Genomic_DNA"/>
</dbReference>
<comment type="caution">
    <text evidence="8">The sequence shown here is derived from an EMBL/GenBank/DDBJ whole genome shotgun (WGS) entry which is preliminary data.</text>
</comment>
<dbReference type="Proteomes" id="UP000277300">
    <property type="component" value="Unassembled WGS sequence"/>
</dbReference>
<evidence type="ECO:0000313" key="10">
    <source>
        <dbReference type="Proteomes" id="UP000284657"/>
    </source>
</evidence>
<evidence type="ECO:0000313" key="8">
    <source>
        <dbReference type="EMBL" id="RLN67470.1"/>
    </source>
</evidence>
<dbReference type="GO" id="GO:0044183">
    <property type="term" value="F:protein folding chaperone"/>
    <property type="evidence" value="ECO:0007669"/>
    <property type="project" value="InterPro"/>
</dbReference>
<evidence type="ECO:0000256" key="1">
    <source>
        <dbReference type="ARBA" id="ARBA00004370"/>
    </source>
</evidence>
<dbReference type="OrthoDB" id="107126at2759"/>
<proteinExistence type="inferred from homology"/>
<dbReference type="AlphaFoldDB" id="A0A3F2RZS7"/>
<feature type="compositionally biased region" description="Basic and acidic residues" evidence="6">
    <location>
        <begin position="10"/>
        <end position="22"/>
    </location>
</feature>
<name>A0A3F2RZS7_9STRA</name>
<dbReference type="Pfam" id="PF03669">
    <property type="entry name" value="ASTER"/>
    <property type="match status" value="1"/>
</dbReference>
<evidence type="ECO:0000256" key="2">
    <source>
        <dbReference type="ARBA" id="ARBA00009066"/>
    </source>
</evidence>
<evidence type="ECO:0000256" key="5">
    <source>
        <dbReference type="ARBA" id="ARBA00023136"/>
    </source>
</evidence>
<feature type="region of interest" description="Disordered" evidence="6">
    <location>
        <begin position="1"/>
        <end position="22"/>
    </location>
</feature>
<evidence type="ECO:0000313" key="7">
    <source>
        <dbReference type="EMBL" id="RLN64156.1"/>
    </source>
</evidence>
<keyword evidence="4" id="KW-1133">Transmembrane helix</keyword>
<evidence type="ECO:0008006" key="11">
    <source>
        <dbReference type="Google" id="ProtNLM"/>
    </source>
</evidence>
<reference evidence="9 10" key="1">
    <citation type="submission" date="2018-07" db="EMBL/GenBank/DDBJ databases">
        <title>Genome sequencing of oomycete isolates from Chile give support for New Zealand origin for Phytophthora kernoviae and make available the first Nothophytophthora sp. genome.</title>
        <authorList>
            <person name="Studholme D.J."/>
            <person name="Sanfuentes E."/>
            <person name="Panda P."/>
            <person name="Hill R."/>
            <person name="Sambles C."/>
            <person name="Grant M."/>
            <person name="Williams N.M."/>
            <person name="Mcdougal R.L."/>
        </authorList>
    </citation>
    <scope>NUCLEOTIDE SEQUENCE [LARGE SCALE GENOMIC DNA]</scope>
    <source>
        <strain evidence="8">Chile6</strain>
        <strain evidence="7">Chile7</strain>
    </source>
</reference>
<dbReference type="PANTHER" id="PTHR13193">
    <property type="entry name" value="CGI-140"/>
    <property type="match status" value="1"/>
</dbReference>